<organism evidence="2 3">
    <name type="scientific">Hymenoscyphus fraxineus</name>
    <dbReference type="NCBI Taxonomy" id="746836"/>
    <lineage>
        <taxon>Eukaryota</taxon>
        <taxon>Fungi</taxon>
        <taxon>Dikarya</taxon>
        <taxon>Ascomycota</taxon>
        <taxon>Pezizomycotina</taxon>
        <taxon>Leotiomycetes</taxon>
        <taxon>Helotiales</taxon>
        <taxon>Helotiaceae</taxon>
        <taxon>Hymenoscyphus</taxon>
    </lineage>
</organism>
<proteinExistence type="predicted"/>
<dbReference type="AlphaFoldDB" id="A0A9N9L7J1"/>
<accession>A0A9N9L7J1</accession>
<feature type="domain" description="N-acetyltransferase" evidence="1">
    <location>
        <begin position="11"/>
        <end position="225"/>
    </location>
</feature>
<dbReference type="PANTHER" id="PTHR42791:SF2">
    <property type="entry name" value="N-ACETYLTRANSFERASE DOMAIN-CONTAINING PROTEIN"/>
    <property type="match status" value="1"/>
</dbReference>
<dbReference type="Gene3D" id="3.40.630.30">
    <property type="match status" value="1"/>
</dbReference>
<dbReference type="PANTHER" id="PTHR42791">
    <property type="entry name" value="GNAT FAMILY ACETYLTRANSFERASE"/>
    <property type="match status" value="1"/>
</dbReference>
<evidence type="ECO:0000313" key="3">
    <source>
        <dbReference type="Proteomes" id="UP000696280"/>
    </source>
</evidence>
<dbReference type="InterPro" id="IPR016181">
    <property type="entry name" value="Acyl_CoA_acyltransferase"/>
</dbReference>
<dbReference type="PROSITE" id="PS51186">
    <property type="entry name" value="GNAT"/>
    <property type="match status" value="1"/>
</dbReference>
<comment type="caution">
    <text evidence="2">The sequence shown here is derived from an EMBL/GenBank/DDBJ whole genome shotgun (WGS) entry which is preliminary data.</text>
</comment>
<gene>
    <name evidence="2" type="ORF">HYFRA_00006231</name>
</gene>
<keyword evidence="3" id="KW-1185">Reference proteome</keyword>
<dbReference type="EMBL" id="CAJVRL010000115">
    <property type="protein sequence ID" value="CAG8961691.1"/>
    <property type="molecule type" value="Genomic_DNA"/>
</dbReference>
<dbReference type="SUPFAM" id="SSF55729">
    <property type="entry name" value="Acyl-CoA N-acyltransferases (Nat)"/>
    <property type="match status" value="1"/>
</dbReference>
<dbReference type="InterPro" id="IPR052523">
    <property type="entry name" value="Trichothecene_AcTrans"/>
</dbReference>
<reference evidence="2" key="1">
    <citation type="submission" date="2021-07" db="EMBL/GenBank/DDBJ databases">
        <authorList>
            <person name="Durling M."/>
        </authorList>
    </citation>
    <scope>NUCLEOTIDE SEQUENCE</scope>
</reference>
<dbReference type="GO" id="GO:0016747">
    <property type="term" value="F:acyltransferase activity, transferring groups other than amino-acyl groups"/>
    <property type="evidence" value="ECO:0007669"/>
    <property type="project" value="InterPro"/>
</dbReference>
<protein>
    <recommendedName>
        <fullName evidence="1">N-acetyltransferase domain-containing protein</fullName>
    </recommendedName>
</protein>
<dbReference type="CDD" id="cd04301">
    <property type="entry name" value="NAT_SF"/>
    <property type="match status" value="1"/>
</dbReference>
<evidence type="ECO:0000313" key="2">
    <source>
        <dbReference type="EMBL" id="CAG8961691.1"/>
    </source>
</evidence>
<dbReference type="InterPro" id="IPR000182">
    <property type="entry name" value="GNAT_dom"/>
</dbReference>
<dbReference type="Proteomes" id="UP000696280">
    <property type="component" value="Unassembled WGS sequence"/>
</dbReference>
<sequence>MSDLTFPDSSFTLRTASNDDLDDITRVHIEGFTEEPQVHYCYPFRQEYPEDHWKWTRKEYESYLEQPLKYVVHVLESQNKIDGLVVSKTIVGLAVWNIAVLMEAHEKVDPAEKHRKDADKLHCEAFFGKAGQRFKTYFAEWAEEQVNLSSLVVHPDFRLRGGGTMLVNWGIAKAKDQGWPVTLCASPMGRFLYEYLHFKKIASEVVQVEGEEETLTSTVMILFAKK</sequence>
<dbReference type="OrthoDB" id="4738875at2759"/>
<evidence type="ECO:0000259" key="1">
    <source>
        <dbReference type="PROSITE" id="PS51186"/>
    </source>
</evidence>
<name>A0A9N9L7J1_9HELO</name>